<evidence type="ECO:0000313" key="1">
    <source>
        <dbReference type="EMBL" id="SIO51419.1"/>
    </source>
</evidence>
<proteinExistence type="predicted"/>
<dbReference type="Pfam" id="PF16407">
    <property type="entry name" value="PKD_2"/>
    <property type="match status" value="1"/>
</dbReference>
<organism evidence="1 2">
    <name type="scientific">Chitinophaga niabensis</name>
    <dbReference type="NCBI Taxonomy" id="536979"/>
    <lineage>
        <taxon>Bacteria</taxon>
        <taxon>Pseudomonadati</taxon>
        <taxon>Bacteroidota</taxon>
        <taxon>Chitinophagia</taxon>
        <taxon>Chitinophagales</taxon>
        <taxon>Chitinophagaceae</taxon>
        <taxon>Chitinophaga</taxon>
    </lineage>
</organism>
<name>A0A1N6K4C1_9BACT</name>
<gene>
    <name evidence="1" type="ORF">SAMN04488055_5053</name>
</gene>
<dbReference type="InterPro" id="IPR032183">
    <property type="entry name" value="PKD-like"/>
</dbReference>
<dbReference type="Proteomes" id="UP000185003">
    <property type="component" value="Unassembled WGS sequence"/>
</dbReference>
<dbReference type="PROSITE" id="PS51257">
    <property type="entry name" value="PROKAR_LIPOPROTEIN"/>
    <property type="match status" value="1"/>
</dbReference>
<dbReference type="OrthoDB" id="1095195at2"/>
<dbReference type="RefSeq" id="WP_074242321.1">
    <property type="nucleotide sequence ID" value="NZ_FSRA01000002.1"/>
</dbReference>
<accession>A0A1N6K4C1</accession>
<dbReference type="STRING" id="536979.SAMN04488055_5053"/>
<dbReference type="AlphaFoldDB" id="A0A1N6K4C1"/>
<dbReference type="EMBL" id="FSRA01000002">
    <property type="protein sequence ID" value="SIO51419.1"/>
    <property type="molecule type" value="Genomic_DNA"/>
</dbReference>
<sequence length="499" mass="56214">MKKIFFILAATLIAGCYKDLGNYTYKEINDIAISNIAPQYTMTFKDTLRIKPRLDFLLDKADTGRYSYEWIIFFLDDISENNNKLIATTRDLEYEVTAKVGKYKAWLRVRDNSTGVQYKTEFRLTIQSKVYEGWLVLSNVNGMARIDMVSVLPAPIGETLITDLLTFTNSGLASQKGPRAIKLMNDPFKAKTALYFLTDDGANKLSADDFTWQTTGAIRYEMLGPPPAGFAPRLMDVAYGTYCMMSDDQLYVQYPVSGLGYGLPQNKMAGVNTPVKLAPFIGKANSSLSNWMVFYDVERRWFVRLDGSKDAGVDSIPTPSNALLSYKTGKDLVYMQNATFNLNDIFTILKDPGQPVYYLFRMAVDGYPSVFRQNQFTKIDQSTGDIAHAQHFAVGHELGYVLYAVGSKIYEYDINYNTHHLMADLGTEVISKLKVLNLGATKYKDITNGLIVGSYDPAGPSGNNGKLRVYTMPPRNEPFQLYKSYTGFGKIIDMEYRTR</sequence>
<evidence type="ECO:0000313" key="2">
    <source>
        <dbReference type="Proteomes" id="UP000185003"/>
    </source>
</evidence>
<reference evidence="1 2" key="1">
    <citation type="submission" date="2016-11" db="EMBL/GenBank/DDBJ databases">
        <authorList>
            <person name="Jaros S."/>
            <person name="Januszkiewicz K."/>
            <person name="Wedrychowicz H."/>
        </authorList>
    </citation>
    <scope>NUCLEOTIDE SEQUENCE [LARGE SCALE GENOMIC DNA]</scope>
    <source>
        <strain evidence="1 2">DSM 24787</strain>
    </source>
</reference>
<keyword evidence="2" id="KW-1185">Reference proteome</keyword>
<protein>
    <submittedName>
        <fullName evidence="1">PKD-like family protein</fullName>
    </submittedName>
</protein>